<dbReference type="PROSITE" id="PS00862">
    <property type="entry name" value="OX2_COVAL_FAD"/>
    <property type="match status" value="1"/>
</dbReference>
<dbReference type="InterPro" id="IPR016167">
    <property type="entry name" value="FAD-bd_PCMH_sub1"/>
</dbReference>
<dbReference type="Gene3D" id="3.30.43.10">
    <property type="entry name" value="Uridine Diphospho-n-acetylenolpyruvylglucosamine Reductase, domain 2"/>
    <property type="match status" value="1"/>
</dbReference>
<keyword evidence="8" id="KW-1185">Reference proteome</keyword>
<dbReference type="Pfam" id="PF08031">
    <property type="entry name" value="BBE"/>
    <property type="match status" value="1"/>
</dbReference>
<evidence type="ECO:0000313" key="8">
    <source>
        <dbReference type="Proteomes" id="UP001612741"/>
    </source>
</evidence>
<dbReference type="InterPro" id="IPR006094">
    <property type="entry name" value="Oxid_FAD_bind_N"/>
</dbReference>
<evidence type="ECO:0000256" key="2">
    <source>
        <dbReference type="ARBA" id="ARBA00005466"/>
    </source>
</evidence>
<dbReference type="PROSITE" id="PS51387">
    <property type="entry name" value="FAD_PCMH"/>
    <property type="match status" value="1"/>
</dbReference>
<sequence length="469" mass="48827">MDRRTLIKIGGAVALSGTIAAGDPGGRPGPRPVTGLKNRVKGPVLFPGDKDFAAEIKGYNPIVAHRPQAVVVASDAADVAAAVAFASMSGLPVAVQSTGHGIGASARDGILINTRKLDHVTVNPGRRTARIGGGARVRAVVESAAAAGLAMLNGSSLDVGAVGYTLGGGLGPFGRRYGYAADHVRSIDLVTPWGRALRVTPHAHRDLFWALRGGRSNFGVVTGMEIDLFPIPSVHGGALLFPGAAAPQVLAAYAALRLPDTMTTSLAFLRAPGKPMVIRVTAAFLGTKDAGEQLLAPLLSLGPIQNTLAVLPYAKVGTIYNDPPAAPMPVHERSAFLGSFPVERLLAAAGPDAQLPPGMIEVRQLGGALSREPRLDSAIGHRKGAAHLLFLASPAPAEQAGAVGAAQQKVLDTLKADLSGGTLPTFMSAADVSPERVRAAYEPRDYARLLRIKKNYDPRNLFRVNHNLR</sequence>
<dbReference type="Pfam" id="PF01565">
    <property type="entry name" value="FAD_binding_4"/>
    <property type="match status" value="1"/>
</dbReference>
<proteinExistence type="inferred from homology"/>
<dbReference type="Gene3D" id="3.40.462.20">
    <property type="match status" value="1"/>
</dbReference>
<evidence type="ECO:0000256" key="1">
    <source>
        <dbReference type="ARBA" id="ARBA00001974"/>
    </source>
</evidence>
<gene>
    <name evidence="7" type="ORF">ACIBG2_19580</name>
</gene>
<keyword evidence="3" id="KW-0285">Flavoprotein</keyword>
<dbReference type="InterPro" id="IPR050416">
    <property type="entry name" value="FAD-linked_Oxidoreductase"/>
</dbReference>
<protein>
    <submittedName>
        <fullName evidence="7">FAD-binding oxidoreductase</fullName>
    </submittedName>
</protein>
<dbReference type="PANTHER" id="PTHR42973:SF39">
    <property type="entry name" value="FAD-BINDING PCMH-TYPE DOMAIN-CONTAINING PROTEIN"/>
    <property type="match status" value="1"/>
</dbReference>
<dbReference type="SUPFAM" id="SSF56176">
    <property type="entry name" value="FAD-binding/transporter-associated domain-like"/>
    <property type="match status" value="1"/>
</dbReference>
<evidence type="ECO:0000313" key="7">
    <source>
        <dbReference type="EMBL" id="MFI6499598.1"/>
    </source>
</evidence>
<evidence type="ECO:0000256" key="3">
    <source>
        <dbReference type="ARBA" id="ARBA00022630"/>
    </source>
</evidence>
<dbReference type="InterPro" id="IPR016166">
    <property type="entry name" value="FAD-bd_PCMH"/>
</dbReference>
<reference evidence="7 8" key="1">
    <citation type="submission" date="2024-10" db="EMBL/GenBank/DDBJ databases">
        <title>The Natural Products Discovery Center: Release of the First 8490 Sequenced Strains for Exploring Actinobacteria Biosynthetic Diversity.</title>
        <authorList>
            <person name="Kalkreuter E."/>
            <person name="Kautsar S.A."/>
            <person name="Yang D."/>
            <person name="Bader C.D."/>
            <person name="Teijaro C.N."/>
            <person name="Fluegel L."/>
            <person name="Davis C.M."/>
            <person name="Simpson J.R."/>
            <person name="Lauterbach L."/>
            <person name="Steele A.D."/>
            <person name="Gui C."/>
            <person name="Meng S."/>
            <person name="Li G."/>
            <person name="Viehrig K."/>
            <person name="Ye F."/>
            <person name="Su P."/>
            <person name="Kiefer A.F."/>
            <person name="Nichols A."/>
            <person name="Cepeda A.J."/>
            <person name="Yan W."/>
            <person name="Fan B."/>
            <person name="Jiang Y."/>
            <person name="Adhikari A."/>
            <person name="Zheng C.-J."/>
            <person name="Schuster L."/>
            <person name="Cowan T.M."/>
            <person name="Smanski M.J."/>
            <person name="Chevrette M.G."/>
            <person name="De Carvalho L.P.S."/>
            <person name="Shen B."/>
        </authorList>
    </citation>
    <scope>NUCLEOTIDE SEQUENCE [LARGE SCALE GENOMIC DNA]</scope>
    <source>
        <strain evidence="7 8">NPDC050545</strain>
    </source>
</reference>
<dbReference type="RefSeq" id="WP_397083014.1">
    <property type="nucleotide sequence ID" value="NZ_JBITGY010000005.1"/>
</dbReference>
<comment type="cofactor">
    <cofactor evidence="1">
        <name>FAD</name>
        <dbReference type="ChEBI" id="CHEBI:57692"/>
    </cofactor>
</comment>
<dbReference type="Proteomes" id="UP001612741">
    <property type="component" value="Unassembled WGS sequence"/>
</dbReference>
<dbReference type="EMBL" id="JBITGY010000005">
    <property type="protein sequence ID" value="MFI6499598.1"/>
    <property type="molecule type" value="Genomic_DNA"/>
</dbReference>
<evidence type="ECO:0000256" key="4">
    <source>
        <dbReference type="ARBA" id="ARBA00022827"/>
    </source>
</evidence>
<accession>A0ABW7YUK2</accession>
<feature type="domain" description="FAD-binding PCMH-type" evidence="6">
    <location>
        <begin position="63"/>
        <end position="231"/>
    </location>
</feature>
<keyword evidence="4" id="KW-0274">FAD</keyword>
<dbReference type="InterPro" id="IPR016169">
    <property type="entry name" value="FAD-bd_PCMH_sub2"/>
</dbReference>
<comment type="caution">
    <text evidence="7">The sequence shown here is derived from an EMBL/GenBank/DDBJ whole genome shotgun (WGS) entry which is preliminary data.</text>
</comment>
<dbReference type="InterPro" id="IPR006093">
    <property type="entry name" value="Oxy_OxRdtase_FAD_BS"/>
</dbReference>
<evidence type="ECO:0000256" key="5">
    <source>
        <dbReference type="ARBA" id="ARBA00023002"/>
    </source>
</evidence>
<organism evidence="7 8">
    <name type="scientific">Nonomuraea typhae</name>
    <dbReference type="NCBI Taxonomy" id="2603600"/>
    <lineage>
        <taxon>Bacteria</taxon>
        <taxon>Bacillati</taxon>
        <taxon>Actinomycetota</taxon>
        <taxon>Actinomycetes</taxon>
        <taxon>Streptosporangiales</taxon>
        <taxon>Streptosporangiaceae</taxon>
        <taxon>Nonomuraea</taxon>
    </lineage>
</organism>
<dbReference type="InterPro" id="IPR012951">
    <property type="entry name" value="BBE"/>
</dbReference>
<evidence type="ECO:0000259" key="6">
    <source>
        <dbReference type="PROSITE" id="PS51387"/>
    </source>
</evidence>
<dbReference type="InterPro" id="IPR036318">
    <property type="entry name" value="FAD-bd_PCMH-like_sf"/>
</dbReference>
<comment type="similarity">
    <text evidence="2">Belongs to the oxygen-dependent FAD-linked oxidoreductase family.</text>
</comment>
<dbReference type="Gene3D" id="3.30.465.10">
    <property type="match status" value="1"/>
</dbReference>
<keyword evidence="5" id="KW-0560">Oxidoreductase</keyword>
<dbReference type="PANTHER" id="PTHR42973">
    <property type="entry name" value="BINDING OXIDOREDUCTASE, PUTATIVE (AFU_ORTHOLOGUE AFUA_1G17690)-RELATED"/>
    <property type="match status" value="1"/>
</dbReference>
<name>A0ABW7YUK2_9ACTN</name>